<reference evidence="2 3" key="1">
    <citation type="journal article" date="2016" name="Proc. Natl. Acad. Sci. U.S.A.">
        <title>Comparative genomics of biotechnologically important yeasts.</title>
        <authorList>
            <person name="Riley R."/>
            <person name="Haridas S."/>
            <person name="Wolfe K.H."/>
            <person name="Lopes M.R."/>
            <person name="Hittinger C.T."/>
            <person name="Goeker M."/>
            <person name="Salamov A.A."/>
            <person name="Wisecaver J.H."/>
            <person name="Long T.M."/>
            <person name="Calvey C.H."/>
            <person name="Aerts A.L."/>
            <person name="Barry K.W."/>
            <person name="Choi C."/>
            <person name="Clum A."/>
            <person name="Coughlan A.Y."/>
            <person name="Deshpande S."/>
            <person name="Douglass A.P."/>
            <person name="Hanson S.J."/>
            <person name="Klenk H.-P."/>
            <person name="LaButti K.M."/>
            <person name="Lapidus A."/>
            <person name="Lindquist E.A."/>
            <person name="Lipzen A.M."/>
            <person name="Meier-Kolthoff J.P."/>
            <person name="Ohm R.A."/>
            <person name="Otillar R.P."/>
            <person name="Pangilinan J.L."/>
            <person name="Peng Y."/>
            <person name="Rokas A."/>
            <person name="Rosa C.A."/>
            <person name="Scheuner C."/>
            <person name="Sibirny A.A."/>
            <person name="Slot J.C."/>
            <person name="Stielow J.B."/>
            <person name="Sun H."/>
            <person name="Kurtzman C.P."/>
            <person name="Blackwell M."/>
            <person name="Grigoriev I.V."/>
            <person name="Jeffries T.W."/>
        </authorList>
    </citation>
    <scope>NUCLEOTIDE SEQUENCE [LARGE SCALE GENOMIC DNA]</scope>
    <source>
        <strain evidence="2 3">DSM 6958</strain>
    </source>
</reference>
<protein>
    <recommendedName>
        <fullName evidence="4">Maintenance of telomere capping protein 1</fullName>
    </recommendedName>
</protein>
<evidence type="ECO:0000313" key="3">
    <source>
        <dbReference type="Proteomes" id="UP000095009"/>
    </source>
</evidence>
<evidence type="ECO:0000256" key="1">
    <source>
        <dbReference type="SAM" id="MobiDB-lite"/>
    </source>
</evidence>
<dbReference type="AlphaFoldDB" id="A0A1E3PG53"/>
<proteinExistence type="predicted"/>
<dbReference type="Pfam" id="PF10310">
    <property type="entry name" value="DUF5427"/>
    <property type="match status" value="1"/>
</dbReference>
<feature type="compositionally biased region" description="Low complexity" evidence="1">
    <location>
        <begin position="26"/>
        <end position="36"/>
    </location>
</feature>
<name>A0A1E3PG53_9ASCO</name>
<evidence type="ECO:0000313" key="2">
    <source>
        <dbReference type="EMBL" id="ODQ64381.1"/>
    </source>
</evidence>
<sequence length="492" mass="54475">MTDNEQTTDDMLELLESLDQEAREQAASSSATTSAAKRGDDDIMGFLDSLTVDSDVKSSQEINNESKAESEPEKEAFKPIEPKVVKTESEPIEPEPAKSEPVKPEPIKPEPIKPEPIKPVLNESPECDAEVSAVTEVEAEIAKSASHPPVEPVESQKIESPEANSLEDPVATLSSWWSRSKGGFWDSATSAVKQAEAKLQEIQHLDLDNRAKSTLHSASKMVNEVDSGISQFLFHPDDNENEKTGNGDHNPSGANYTEKSLTGLFNTVLQTIAPPIERHEQLRIHICHDMVGYRGIDTHVYNVFHKVMDQVEGGGEMTMVVQKGQQRHRRGSDTRSGWGGARGREMGIFVGTLASGKKLAKANLDEYIKTANAQLNNHLQRVNDDNKDDENSPTALVRHSNIFISLQPCSIVDSDEFFFIVHLADPEHSIAIVGQSQPFPMAWANWLDATDEAFRQVDFDPREWVIDWVEDGLKLAVGVCAQKYVIDRMGLE</sequence>
<evidence type="ECO:0008006" key="4">
    <source>
        <dbReference type="Google" id="ProtNLM"/>
    </source>
</evidence>
<gene>
    <name evidence="2" type="ORF">NADFUDRAFT_52710</name>
</gene>
<dbReference type="OrthoDB" id="5594977at2759"/>
<accession>A0A1E3PG53</accession>
<feature type="region of interest" description="Disordered" evidence="1">
    <location>
        <begin position="234"/>
        <end position="255"/>
    </location>
</feature>
<dbReference type="InterPro" id="IPR018814">
    <property type="entry name" value="DUF5427"/>
</dbReference>
<dbReference type="EMBL" id="KV454412">
    <property type="protein sequence ID" value="ODQ64381.1"/>
    <property type="molecule type" value="Genomic_DNA"/>
</dbReference>
<keyword evidence="3" id="KW-1185">Reference proteome</keyword>
<feature type="compositionally biased region" description="Basic and acidic residues" evidence="1">
    <location>
        <begin position="235"/>
        <end position="246"/>
    </location>
</feature>
<organism evidence="2 3">
    <name type="scientific">Nadsonia fulvescens var. elongata DSM 6958</name>
    <dbReference type="NCBI Taxonomy" id="857566"/>
    <lineage>
        <taxon>Eukaryota</taxon>
        <taxon>Fungi</taxon>
        <taxon>Dikarya</taxon>
        <taxon>Ascomycota</taxon>
        <taxon>Saccharomycotina</taxon>
        <taxon>Dipodascomycetes</taxon>
        <taxon>Dipodascales</taxon>
        <taxon>Dipodascales incertae sedis</taxon>
        <taxon>Nadsonia</taxon>
    </lineage>
</organism>
<feature type="region of interest" description="Disordered" evidence="1">
    <location>
        <begin position="19"/>
        <end position="166"/>
    </location>
</feature>
<feature type="compositionally biased region" description="Basic and acidic residues" evidence="1">
    <location>
        <begin position="54"/>
        <end position="116"/>
    </location>
</feature>
<dbReference type="PANTHER" id="PTHR28265:SF1">
    <property type="entry name" value="MAINTENANCE OF TELOMERE CAPPING PROTEIN 1"/>
    <property type="match status" value="1"/>
</dbReference>
<dbReference type="Proteomes" id="UP000095009">
    <property type="component" value="Unassembled WGS sequence"/>
</dbReference>
<dbReference type="PANTHER" id="PTHR28265">
    <property type="entry name" value="MAINTENANCE OF TELOMERE CAPPING PROTEIN 1"/>
    <property type="match status" value="1"/>
</dbReference>
<dbReference type="STRING" id="857566.A0A1E3PG53"/>